<proteinExistence type="predicted"/>
<evidence type="ECO:0000313" key="1">
    <source>
        <dbReference type="EMBL" id="MFC4310945.1"/>
    </source>
</evidence>
<organism evidence="1 2">
    <name type="scientific">Steroidobacter flavus</name>
    <dbReference type="NCBI Taxonomy" id="1842136"/>
    <lineage>
        <taxon>Bacteria</taxon>
        <taxon>Pseudomonadati</taxon>
        <taxon>Pseudomonadota</taxon>
        <taxon>Gammaproteobacteria</taxon>
        <taxon>Steroidobacterales</taxon>
        <taxon>Steroidobacteraceae</taxon>
        <taxon>Steroidobacter</taxon>
    </lineage>
</organism>
<dbReference type="EMBL" id="JBHSDU010000003">
    <property type="protein sequence ID" value="MFC4310945.1"/>
    <property type="molecule type" value="Genomic_DNA"/>
</dbReference>
<dbReference type="Proteomes" id="UP001595904">
    <property type="component" value="Unassembled WGS sequence"/>
</dbReference>
<reference evidence="2" key="1">
    <citation type="journal article" date="2019" name="Int. J. Syst. Evol. Microbiol.">
        <title>The Global Catalogue of Microorganisms (GCM) 10K type strain sequencing project: providing services to taxonomists for standard genome sequencing and annotation.</title>
        <authorList>
            <consortium name="The Broad Institute Genomics Platform"/>
            <consortium name="The Broad Institute Genome Sequencing Center for Infectious Disease"/>
            <person name="Wu L."/>
            <person name="Ma J."/>
        </authorList>
    </citation>
    <scope>NUCLEOTIDE SEQUENCE [LARGE SCALE GENOMIC DNA]</scope>
    <source>
        <strain evidence="2">CGMCC 1.10759</strain>
    </source>
</reference>
<keyword evidence="2" id="KW-1185">Reference proteome</keyword>
<evidence type="ECO:0000313" key="2">
    <source>
        <dbReference type="Proteomes" id="UP001595904"/>
    </source>
</evidence>
<protein>
    <submittedName>
        <fullName evidence="1">Uncharacterized protein</fullName>
    </submittedName>
</protein>
<gene>
    <name evidence="1" type="ORF">ACFPN2_17750</name>
</gene>
<comment type="caution">
    <text evidence="1">The sequence shown here is derived from an EMBL/GenBank/DDBJ whole genome shotgun (WGS) entry which is preliminary data.</text>
</comment>
<name>A0ABV8SV14_9GAMM</name>
<accession>A0ABV8SV14</accession>
<sequence length="328" mass="35429">MISAPLAEALQARRADFNARFRLAAQRYPQLDGQELLRFIAEAVDPLAQAVHAKHPDAVADVVSVAYDCSLQLTGQRLSLDAGRYGAIPETWREVLPAAADAIAAQPARVIPSLTNAAHQLASTESADVTRWIRALKDVASQCATPDELLMAGQVIAWQCGLAHYREGVLSALRSLPSKLACTVLGIEPKRYEATLQRLQEDRWFDPAHPNAESLRIVRSAGAFRGFGGPFLQPPLLKSTDNGWLVQSADDYWFLVADAFGATLHRSTAEEWSAQSARKEEHVGTRVVYNGKALDMPGAGPITSSGSSTGAIACTFAHSHQIVLVALK</sequence>